<dbReference type="InterPro" id="IPR051489">
    <property type="entry name" value="ADAM_Metalloproteinase"/>
</dbReference>
<protein>
    <recommendedName>
        <fullName evidence="3">Galectin</fullName>
    </recommendedName>
</protein>
<dbReference type="GO" id="GO:0006509">
    <property type="term" value="P:membrane protein ectodomain proteolysis"/>
    <property type="evidence" value="ECO:0007669"/>
    <property type="project" value="TreeGrafter"/>
</dbReference>
<organism evidence="1 2">
    <name type="scientific">Glossina morsitans morsitans</name>
    <name type="common">Savannah tsetse fly</name>
    <dbReference type="NCBI Taxonomy" id="37546"/>
    <lineage>
        <taxon>Eukaryota</taxon>
        <taxon>Metazoa</taxon>
        <taxon>Ecdysozoa</taxon>
        <taxon>Arthropoda</taxon>
        <taxon>Hexapoda</taxon>
        <taxon>Insecta</taxon>
        <taxon>Pterygota</taxon>
        <taxon>Neoptera</taxon>
        <taxon>Endopterygota</taxon>
        <taxon>Diptera</taxon>
        <taxon>Brachycera</taxon>
        <taxon>Muscomorpha</taxon>
        <taxon>Hippoboscoidea</taxon>
        <taxon>Glossinidae</taxon>
        <taxon>Glossina</taxon>
    </lineage>
</organism>
<dbReference type="GO" id="GO:0007219">
    <property type="term" value="P:Notch signaling pathway"/>
    <property type="evidence" value="ECO:0007669"/>
    <property type="project" value="TreeGrafter"/>
</dbReference>
<dbReference type="STRING" id="37546.A0A1B0FR81"/>
<dbReference type="EMBL" id="CCAG010021725">
    <property type="status" value="NOT_ANNOTATED_CDS"/>
    <property type="molecule type" value="Genomic_DNA"/>
</dbReference>
<evidence type="ECO:0000313" key="2">
    <source>
        <dbReference type="Proteomes" id="UP000092444"/>
    </source>
</evidence>
<reference evidence="1" key="1">
    <citation type="submission" date="2020-05" db="UniProtKB">
        <authorList>
            <consortium name="EnsemblMetazoa"/>
        </authorList>
    </citation>
    <scope>IDENTIFICATION</scope>
    <source>
        <strain evidence="1">Yale</strain>
    </source>
</reference>
<dbReference type="PANTHER" id="PTHR45702">
    <property type="entry name" value="ADAM10/ADAM17 METALLOPEPTIDASE FAMILY MEMBER"/>
    <property type="match status" value="1"/>
</dbReference>
<dbReference type="GO" id="GO:0005886">
    <property type="term" value="C:plasma membrane"/>
    <property type="evidence" value="ECO:0007669"/>
    <property type="project" value="TreeGrafter"/>
</dbReference>
<dbReference type="VEuPathDB" id="VectorBase:GMOY006481"/>
<dbReference type="GO" id="GO:0004222">
    <property type="term" value="F:metalloendopeptidase activity"/>
    <property type="evidence" value="ECO:0007669"/>
    <property type="project" value="TreeGrafter"/>
</dbReference>
<name>A0A1B0FR81_GLOMM</name>
<proteinExistence type="predicted"/>
<keyword evidence="2" id="KW-1185">Reference proteome</keyword>
<dbReference type="PANTHER" id="PTHR45702:SF3">
    <property type="entry name" value="KUZBANIAN-LIKE, ISOFORM A"/>
    <property type="match status" value="1"/>
</dbReference>
<sequence>YEQRLRLFQCILKLDKSIEIAAAAICGRGALKVQGIGKQQISTGVQLHEAHEKHIEQKRHRRKRALNIGEYGPAHTIRLNFFAHDREFRLVLRQDPLSVFANDVRIETTEGPMDYDISRVYTGSLEGCEMRVFEIIIVFGQLTIKQSGTEKCGIKHQIDFRCVYMLYDVFSALFLDIARQRTKVKSSSTPL</sequence>
<accession>A0A1B0FR81</accession>
<evidence type="ECO:0008006" key="3">
    <source>
        <dbReference type="Google" id="ProtNLM"/>
    </source>
</evidence>
<evidence type="ECO:0000313" key="1">
    <source>
        <dbReference type="EnsemblMetazoa" id="GMOY006481-PA"/>
    </source>
</evidence>
<dbReference type="Proteomes" id="UP000092444">
    <property type="component" value="Unassembled WGS sequence"/>
</dbReference>
<dbReference type="EnsemblMetazoa" id="GMOY006481-RA">
    <property type="protein sequence ID" value="GMOY006481-PA"/>
    <property type="gene ID" value="GMOY006481"/>
</dbReference>
<dbReference type="AlphaFoldDB" id="A0A1B0FR81"/>